<keyword evidence="2" id="KW-1185">Reference proteome</keyword>
<reference evidence="1 2" key="1">
    <citation type="journal article" date="2012" name="J. Bacteriol.">
        <title>Draft Genome Sequence of Mesorhizobium alhagi CCNWXJ12-2T, a Novel Salt-Resistant Species Isolated from the Desert of Northwestern China.</title>
        <authorList>
            <person name="Zhou M."/>
            <person name="Chen W."/>
            <person name="Chen H."/>
            <person name="Wei G."/>
        </authorList>
    </citation>
    <scope>NUCLEOTIDE SEQUENCE [LARGE SCALE GENOMIC DNA]</scope>
    <source>
        <strain evidence="1 2">CCNWXJ12-2</strain>
    </source>
</reference>
<protein>
    <submittedName>
        <fullName evidence="1">Uncharacterized protein</fullName>
    </submittedName>
</protein>
<dbReference type="OrthoDB" id="598113at2"/>
<evidence type="ECO:0000313" key="1">
    <source>
        <dbReference type="EMBL" id="EHK53042.1"/>
    </source>
</evidence>
<evidence type="ECO:0000313" key="2">
    <source>
        <dbReference type="Proteomes" id="UP000003250"/>
    </source>
</evidence>
<dbReference type="RefSeq" id="WP_008840054.1">
    <property type="nucleotide sequence ID" value="NZ_AHAM01000292.1"/>
</dbReference>
<dbReference type="EMBL" id="AHAM01000292">
    <property type="protein sequence ID" value="EHK53042.1"/>
    <property type="molecule type" value="Genomic_DNA"/>
</dbReference>
<accession>H0I1Z7</accession>
<sequence length="139" mass="16112">MPVSFKDIELAFEFVSAASTGEHQAFLCKQSGTLCWHSELADDLDELPDDIDDSDKYIQIPDKRELELGKPLALNFAREFLPDDVGYVEQIFRKRGAYARFKDLLQRRDALDQWYDFEANAQERALRMWCDLNSIEVGD</sequence>
<proteinExistence type="predicted"/>
<dbReference type="AlphaFoldDB" id="H0I1Z7"/>
<dbReference type="Proteomes" id="UP000003250">
    <property type="component" value="Unassembled WGS sequence"/>
</dbReference>
<gene>
    <name evidence="1" type="ORF">MAXJ12_32464</name>
</gene>
<name>H0I1Z7_9HYPH</name>
<organism evidence="1 2">
    <name type="scientific">Mesorhizobium alhagi CCNWXJ12-2</name>
    <dbReference type="NCBI Taxonomy" id="1107882"/>
    <lineage>
        <taxon>Bacteria</taxon>
        <taxon>Pseudomonadati</taxon>
        <taxon>Pseudomonadota</taxon>
        <taxon>Alphaproteobacteria</taxon>
        <taxon>Hyphomicrobiales</taxon>
        <taxon>Phyllobacteriaceae</taxon>
        <taxon>Allomesorhizobium</taxon>
    </lineage>
</organism>